<dbReference type="Pfam" id="PF24796">
    <property type="entry name" value="WDR55"/>
    <property type="match status" value="1"/>
</dbReference>
<feature type="region of interest" description="Disordered" evidence="4">
    <location>
        <begin position="42"/>
        <end position="124"/>
    </location>
</feature>
<evidence type="ECO:0000256" key="3">
    <source>
        <dbReference type="ARBA" id="ARBA00022737"/>
    </source>
</evidence>
<feature type="compositionally biased region" description="Basic and acidic residues" evidence="4">
    <location>
        <begin position="507"/>
        <end position="518"/>
    </location>
</feature>
<sequence length="518" mass="55814">MAGVAVDPITCSDQPLCISFHPTRDIVAAGLVDGTLEVHDFSSIANKPKPPKPSKKMQLDSDSDDDSDTDELPKAKITSNAVEANSDSDSEEEDTIQSTLEIHTAEKPSSSSTSAHGSASLGKATQNPSCRAVLFDSVDATQIYTCGNGGGLCALDTELACSMSYTHGDAKTPILWRMENSHKTGINKVFQLPPSASSLLVTGDDEGVVKLWDTRMCGNAPKKSGFDNCMTKQKGCVTTFSSNNDYISGFECDADGTTLLASSADCTLSIFDIRKISNAYKKGRDLTSTTTTVTESAKRSDDQEDELLSICTMKRGKKVVCGTQDGVLAIWSWGTWGDISDRFPGHPHSIDALLKVDEDTMLTGCSDGLVRVVQIQPDKLLGVLGDHDGFPVESLSYSAEKRFIGSVSHDCLVRLWDAKIFFGDSDDEDDEEEEDGKESAMDTGATTTTAAAAAKKSRNDAESDDEWEDMDEDENMKDSGDSDDDSDDSDDDSDDSGGGTNRMGRKFKTDSEKFFEDL</sequence>
<comment type="similarity">
    <text evidence="1">Belongs to the WD repeat WDR55 family.</text>
</comment>
<evidence type="ECO:0000313" key="5">
    <source>
        <dbReference type="EMBL" id="CAE4627937.1"/>
    </source>
</evidence>
<feature type="compositionally biased region" description="Acidic residues" evidence="4">
    <location>
        <begin position="424"/>
        <end position="436"/>
    </location>
</feature>
<feature type="compositionally biased region" description="Low complexity" evidence="4">
    <location>
        <begin position="109"/>
        <end position="120"/>
    </location>
</feature>
<dbReference type="PANTHER" id="PTHR44019">
    <property type="entry name" value="WD REPEAT-CONTAINING PROTEIN 55"/>
    <property type="match status" value="1"/>
</dbReference>
<gene>
    <name evidence="5" type="ORF">DBRI00130_LOCUS25788</name>
</gene>
<dbReference type="AlphaFoldDB" id="A0A7S4RXE7"/>
<keyword evidence="3" id="KW-0677">Repeat</keyword>
<dbReference type="Gene3D" id="2.130.10.10">
    <property type="entry name" value="YVTN repeat-like/Quinoprotein amine dehydrogenase"/>
    <property type="match status" value="2"/>
</dbReference>
<evidence type="ECO:0000256" key="4">
    <source>
        <dbReference type="SAM" id="MobiDB-lite"/>
    </source>
</evidence>
<feature type="compositionally biased region" description="Acidic residues" evidence="4">
    <location>
        <begin position="462"/>
        <end position="495"/>
    </location>
</feature>
<dbReference type="SMART" id="SM00320">
    <property type="entry name" value="WD40"/>
    <property type="match status" value="6"/>
</dbReference>
<feature type="compositionally biased region" description="Acidic residues" evidence="4">
    <location>
        <begin position="61"/>
        <end position="70"/>
    </location>
</feature>
<accession>A0A7S4RXE7</accession>
<evidence type="ECO:0000256" key="2">
    <source>
        <dbReference type="ARBA" id="ARBA00022574"/>
    </source>
</evidence>
<feature type="compositionally biased region" description="Low complexity" evidence="4">
    <location>
        <begin position="445"/>
        <end position="454"/>
    </location>
</feature>
<dbReference type="InterPro" id="IPR050505">
    <property type="entry name" value="WDR55/POC1"/>
</dbReference>
<dbReference type="InterPro" id="IPR015943">
    <property type="entry name" value="WD40/YVTN_repeat-like_dom_sf"/>
</dbReference>
<dbReference type="SUPFAM" id="SSF50978">
    <property type="entry name" value="WD40 repeat-like"/>
    <property type="match status" value="1"/>
</dbReference>
<dbReference type="PANTHER" id="PTHR44019:SF20">
    <property type="entry name" value="WD REPEAT-CONTAINING PROTEIN 55"/>
    <property type="match status" value="1"/>
</dbReference>
<protein>
    <recommendedName>
        <fullName evidence="6">Anaphase-promoting complex subunit 4 WD40 domain-containing protein</fullName>
    </recommendedName>
</protein>
<dbReference type="InterPro" id="IPR001680">
    <property type="entry name" value="WD40_rpt"/>
</dbReference>
<dbReference type="InterPro" id="IPR036322">
    <property type="entry name" value="WD40_repeat_dom_sf"/>
</dbReference>
<organism evidence="5">
    <name type="scientific">Ditylum brightwellii</name>
    <dbReference type="NCBI Taxonomy" id="49249"/>
    <lineage>
        <taxon>Eukaryota</taxon>
        <taxon>Sar</taxon>
        <taxon>Stramenopiles</taxon>
        <taxon>Ochrophyta</taxon>
        <taxon>Bacillariophyta</taxon>
        <taxon>Mediophyceae</taxon>
        <taxon>Lithodesmiophycidae</taxon>
        <taxon>Lithodesmiales</taxon>
        <taxon>Lithodesmiaceae</taxon>
        <taxon>Ditylum</taxon>
    </lineage>
</organism>
<feature type="region of interest" description="Disordered" evidence="4">
    <location>
        <begin position="424"/>
        <end position="518"/>
    </location>
</feature>
<reference evidence="5" key="1">
    <citation type="submission" date="2021-01" db="EMBL/GenBank/DDBJ databases">
        <authorList>
            <person name="Corre E."/>
            <person name="Pelletier E."/>
            <person name="Niang G."/>
            <person name="Scheremetjew M."/>
            <person name="Finn R."/>
            <person name="Kale V."/>
            <person name="Holt S."/>
            <person name="Cochrane G."/>
            <person name="Meng A."/>
            <person name="Brown T."/>
            <person name="Cohen L."/>
        </authorList>
    </citation>
    <scope>NUCLEOTIDE SEQUENCE</scope>
    <source>
        <strain evidence="5">GSO104</strain>
    </source>
</reference>
<evidence type="ECO:0000256" key="1">
    <source>
        <dbReference type="ARBA" id="ARBA00007625"/>
    </source>
</evidence>
<proteinExistence type="inferred from homology"/>
<evidence type="ECO:0008006" key="6">
    <source>
        <dbReference type="Google" id="ProtNLM"/>
    </source>
</evidence>
<dbReference type="EMBL" id="HBNS01032938">
    <property type="protein sequence ID" value="CAE4627937.1"/>
    <property type="molecule type" value="Transcribed_RNA"/>
</dbReference>
<feature type="compositionally biased region" description="Acidic residues" evidence="4">
    <location>
        <begin position="86"/>
        <end position="95"/>
    </location>
</feature>
<name>A0A7S4RXE7_9STRA</name>
<keyword evidence="2" id="KW-0853">WD repeat</keyword>